<evidence type="ECO:0000256" key="2">
    <source>
        <dbReference type="ARBA" id="ARBA00022801"/>
    </source>
</evidence>
<accession>H5UUH1</accession>
<proteinExistence type="predicted"/>
<dbReference type="InterPro" id="IPR000212">
    <property type="entry name" value="DNA_helicase_UvrD/REP"/>
</dbReference>
<dbReference type="GO" id="GO:0043138">
    <property type="term" value="F:3'-5' DNA helicase activity"/>
    <property type="evidence" value="ECO:0007669"/>
    <property type="project" value="TreeGrafter"/>
</dbReference>
<evidence type="ECO:0000256" key="5">
    <source>
        <dbReference type="PROSITE-ProRule" id="PRU00560"/>
    </source>
</evidence>
<name>H5UUH1_9MICO</name>
<dbReference type="SUPFAM" id="SSF52540">
    <property type="entry name" value="P-loop containing nucleoside triphosphate hydrolases"/>
    <property type="match status" value="1"/>
</dbReference>
<dbReference type="GO" id="GO:0005524">
    <property type="term" value="F:ATP binding"/>
    <property type="evidence" value="ECO:0007669"/>
    <property type="project" value="UniProtKB-UniRule"/>
</dbReference>
<sequence length="778" mass="85412">MLAPRPWRTDRTADGMGDSVSDGVVTGDDTGRGDVPSDEAAAESLARELAVEQAHVDRVHAELRKAGERARLVEIEGMSRGRTDRTGDIRDEEVSGLFARDALVFRAGQRRHDLERQHEGLVFGRLDMEDSHGREVRYVGRLGVRDDDYEPLVIDWRAPAASPFYRATPVDPQSVLRRRVLRSRGETVIGAEDDLMVADAPDDLVVLGEGALMAALGRSRSAHMRDIVATIQADQDEAIRAPARGVTEITGGPGTGKTVVALHRAAYLLYSDRRRFEGGGVLVVGPSAAYTAYIERVLPSLGEDSVALRALGDVVDACTAGRLDPPSAAAVKGSLRIRRVLARAARDTIPGAPDTLRAMVSGRAVRLERRRLDRVRSQVLRRHHRNSSQDAMVLALAADAWTQARRPEDRDVDREEFIATFVDHRDVEAFMHAWWRPVDPREVLLWLADARRARRCSRGVLTEAEADVLAASLQATLDTGTWSVADVALVDDLDARLGEVKEMPVERGFFEIEELDELEAQRSLRVGVPERNAPAHSALTPTRHLTHGDARDVLLRGHVGRPSEYAHVLVDEAQDVFPMQWRMLARRGRWASWTVVGDLAQASWEDLDEAEKAREEAFGSAPRRAFHMATNYRNAKEVFAYAEKVVREHVPDADIPAAVRETGVDPVDVTVPADSLDATVRTHVAELADEVDGSIAIIAPARWAASMADLVAAAEDIAPGLGARLVLVDPLSSKGLEYDATVVLDPDEIVAESPGGVRVLYVVLTRAAHRMHVLRPED</sequence>
<evidence type="ECO:0000313" key="8">
    <source>
        <dbReference type="EMBL" id="GAB49379.1"/>
    </source>
</evidence>
<dbReference type="AlphaFoldDB" id="H5UUH1"/>
<evidence type="ECO:0000313" key="9">
    <source>
        <dbReference type="Proteomes" id="UP000004367"/>
    </source>
</evidence>
<comment type="caution">
    <text evidence="8">The sequence shown here is derived from an EMBL/GenBank/DDBJ whole genome shotgun (WGS) entry which is preliminary data.</text>
</comment>
<reference evidence="8 9" key="1">
    <citation type="submission" date="2012-02" db="EMBL/GenBank/DDBJ databases">
        <title>Whole genome shotgun sequence of Mobilicoccus pelagius NBRC 104925.</title>
        <authorList>
            <person name="Yoshida Y."/>
            <person name="Hosoyama A."/>
            <person name="Tsuchikane K."/>
            <person name="Katsumata H."/>
            <person name="Yamazaki S."/>
            <person name="Fujita N."/>
        </authorList>
    </citation>
    <scope>NUCLEOTIDE SEQUENCE [LARGE SCALE GENOMIC DNA]</scope>
    <source>
        <strain evidence="8 9">NBRC 104925</strain>
    </source>
</reference>
<feature type="compositionally biased region" description="Low complexity" evidence="6">
    <location>
        <begin position="14"/>
        <end position="28"/>
    </location>
</feature>
<dbReference type="EMBL" id="BAFE01000088">
    <property type="protein sequence ID" value="GAB49379.1"/>
    <property type="molecule type" value="Genomic_DNA"/>
</dbReference>
<dbReference type="PANTHER" id="PTHR11070:SF45">
    <property type="entry name" value="DNA 3'-5' HELICASE"/>
    <property type="match status" value="1"/>
</dbReference>
<dbReference type="InterPro" id="IPR014016">
    <property type="entry name" value="UvrD-like_ATP-bd"/>
</dbReference>
<dbReference type="GO" id="GO:0000725">
    <property type="term" value="P:recombinational repair"/>
    <property type="evidence" value="ECO:0007669"/>
    <property type="project" value="TreeGrafter"/>
</dbReference>
<keyword evidence="2 5" id="KW-0378">Hydrolase</keyword>
<dbReference type="Proteomes" id="UP000004367">
    <property type="component" value="Unassembled WGS sequence"/>
</dbReference>
<organism evidence="8 9">
    <name type="scientific">Mobilicoccus pelagius NBRC 104925</name>
    <dbReference type="NCBI Taxonomy" id="1089455"/>
    <lineage>
        <taxon>Bacteria</taxon>
        <taxon>Bacillati</taxon>
        <taxon>Actinomycetota</taxon>
        <taxon>Actinomycetes</taxon>
        <taxon>Micrococcales</taxon>
        <taxon>Dermatophilaceae</taxon>
        <taxon>Mobilicoccus</taxon>
    </lineage>
</organism>
<evidence type="ECO:0000256" key="1">
    <source>
        <dbReference type="ARBA" id="ARBA00022741"/>
    </source>
</evidence>
<dbReference type="GO" id="GO:0005829">
    <property type="term" value="C:cytosol"/>
    <property type="evidence" value="ECO:0007669"/>
    <property type="project" value="TreeGrafter"/>
</dbReference>
<dbReference type="PANTHER" id="PTHR11070">
    <property type="entry name" value="UVRD / RECB / PCRA DNA HELICASE FAMILY MEMBER"/>
    <property type="match status" value="1"/>
</dbReference>
<evidence type="ECO:0000256" key="3">
    <source>
        <dbReference type="ARBA" id="ARBA00022806"/>
    </source>
</evidence>
<dbReference type="GO" id="GO:0003677">
    <property type="term" value="F:DNA binding"/>
    <property type="evidence" value="ECO:0007669"/>
    <property type="project" value="InterPro"/>
</dbReference>
<protein>
    <recommendedName>
        <fullName evidence="7">UvrD-like helicase ATP-binding domain-containing protein</fullName>
    </recommendedName>
</protein>
<dbReference type="PROSITE" id="PS51198">
    <property type="entry name" value="UVRD_HELICASE_ATP_BIND"/>
    <property type="match status" value="1"/>
</dbReference>
<feature type="domain" description="UvrD-like helicase ATP-binding" evidence="7">
    <location>
        <begin position="230"/>
        <end position="635"/>
    </location>
</feature>
<dbReference type="InterPro" id="IPR027417">
    <property type="entry name" value="P-loop_NTPase"/>
</dbReference>
<evidence type="ECO:0000259" key="7">
    <source>
        <dbReference type="PROSITE" id="PS51198"/>
    </source>
</evidence>
<keyword evidence="9" id="KW-1185">Reference proteome</keyword>
<keyword evidence="1 5" id="KW-0547">Nucleotide-binding</keyword>
<feature type="binding site" evidence="5">
    <location>
        <begin position="251"/>
        <end position="258"/>
    </location>
    <ligand>
        <name>ATP</name>
        <dbReference type="ChEBI" id="CHEBI:30616"/>
    </ligand>
</feature>
<dbReference type="GO" id="GO:0016787">
    <property type="term" value="F:hydrolase activity"/>
    <property type="evidence" value="ECO:0007669"/>
    <property type="project" value="UniProtKB-UniRule"/>
</dbReference>
<feature type="region of interest" description="Disordered" evidence="6">
    <location>
        <begin position="1"/>
        <end position="40"/>
    </location>
</feature>
<dbReference type="eggNOG" id="COG3973">
    <property type="taxonomic scope" value="Bacteria"/>
</dbReference>
<evidence type="ECO:0000256" key="6">
    <source>
        <dbReference type="SAM" id="MobiDB-lite"/>
    </source>
</evidence>
<keyword evidence="4 5" id="KW-0067">ATP-binding</keyword>
<dbReference type="STRING" id="1089455.MOPEL_129_00220"/>
<keyword evidence="3 5" id="KW-0347">Helicase</keyword>
<dbReference type="Gene3D" id="3.40.50.300">
    <property type="entry name" value="P-loop containing nucleotide triphosphate hydrolases"/>
    <property type="match status" value="3"/>
</dbReference>
<gene>
    <name evidence="8" type="ORF">MOPEL_129_00220</name>
</gene>
<evidence type="ECO:0000256" key="4">
    <source>
        <dbReference type="ARBA" id="ARBA00022840"/>
    </source>
</evidence>